<keyword evidence="3" id="KW-1185">Reference proteome</keyword>
<name>A0ABN8M0T5_9CNID</name>
<reference evidence="2 3" key="1">
    <citation type="submission" date="2022-05" db="EMBL/GenBank/DDBJ databases">
        <authorList>
            <consortium name="Genoscope - CEA"/>
            <person name="William W."/>
        </authorList>
    </citation>
    <scope>NUCLEOTIDE SEQUENCE [LARGE SCALE GENOMIC DNA]</scope>
</reference>
<organism evidence="2 3">
    <name type="scientific">Porites evermanni</name>
    <dbReference type="NCBI Taxonomy" id="104178"/>
    <lineage>
        <taxon>Eukaryota</taxon>
        <taxon>Metazoa</taxon>
        <taxon>Cnidaria</taxon>
        <taxon>Anthozoa</taxon>
        <taxon>Hexacorallia</taxon>
        <taxon>Scleractinia</taxon>
        <taxon>Fungiina</taxon>
        <taxon>Poritidae</taxon>
        <taxon>Porites</taxon>
    </lineage>
</organism>
<dbReference type="Proteomes" id="UP001159427">
    <property type="component" value="Unassembled WGS sequence"/>
</dbReference>
<sequence>MNLIRDYESHSSSSEGTDNAGRADLDYSSKPANPNDEINVQSVWKVYLITYSQADVPAKIMHWSCWLEEHPKSCGSHFHMAQKLDRNQRWLPSKRFLYESCGISVHFSAIHRNYFSAWKYVTKEDKEFVQSPGHPDLSDGPPKTTRASFANKPHSTGSDGTEPVRDDSSDCNEESSQDHRKKKNTKT</sequence>
<accession>A0ABN8M0T5</accession>
<feature type="region of interest" description="Disordered" evidence="1">
    <location>
        <begin position="1"/>
        <end position="33"/>
    </location>
</feature>
<gene>
    <name evidence="2" type="ORF">PEVE_00011710</name>
</gene>
<feature type="region of interest" description="Disordered" evidence="1">
    <location>
        <begin position="129"/>
        <end position="187"/>
    </location>
</feature>
<evidence type="ECO:0000313" key="3">
    <source>
        <dbReference type="Proteomes" id="UP001159427"/>
    </source>
</evidence>
<protein>
    <submittedName>
        <fullName evidence="2">Uncharacterized protein</fullName>
    </submittedName>
</protein>
<feature type="compositionally biased region" description="Polar residues" evidence="1">
    <location>
        <begin position="145"/>
        <end position="159"/>
    </location>
</feature>
<feature type="non-terminal residue" evidence="2">
    <location>
        <position position="187"/>
    </location>
</feature>
<evidence type="ECO:0000256" key="1">
    <source>
        <dbReference type="SAM" id="MobiDB-lite"/>
    </source>
</evidence>
<proteinExistence type="predicted"/>
<evidence type="ECO:0000313" key="2">
    <source>
        <dbReference type="EMBL" id="CAH3021510.1"/>
    </source>
</evidence>
<comment type="caution">
    <text evidence="2">The sequence shown here is derived from an EMBL/GenBank/DDBJ whole genome shotgun (WGS) entry which is preliminary data.</text>
</comment>
<dbReference type="EMBL" id="CALNXI010000185">
    <property type="protein sequence ID" value="CAH3021510.1"/>
    <property type="molecule type" value="Genomic_DNA"/>
</dbReference>